<dbReference type="GO" id="GO:0005975">
    <property type="term" value="P:carbohydrate metabolic process"/>
    <property type="evidence" value="ECO:0007669"/>
    <property type="project" value="InterPro"/>
</dbReference>
<reference evidence="2" key="1">
    <citation type="journal article" date="2021" name="bioRxiv">
        <title>Unraveling nitrogen, sulfur and carbon metabolic pathways and microbial community transcriptional responses to substrate deprivation and toxicity stresses in a bioreactor mimicking anoxic brackish coastal sediment conditions.</title>
        <authorList>
            <person name="Martins P.D."/>
            <person name="Echeveste M.J."/>
            <person name="Arshad A."/>
            <person name="Kurth J."/>
            <person name="Ouboter H."/>
            <person name="Jetten M.S.M."/>
            <person name="Welte C.U."/>
        </authorList>
    </citation>
    <scope>NUCLEOTIDE SEQUENCE</scope>
    <source>
        <strain evidence="2">MAG_39</strain>
    </source>
</reference>
<organism evidence="2 3">
    <name type="scientific">Candidatus Nitrobium versatile</name>
    <dbReference type="NCBI Taxonomy" id="2884831"/>
    <lineage>
        <taxon>Bacteria</taxon>
        <taxon>Pseudomonadati</taxon>
        <taxon>Nitrospirota</taxon>
        <taxon>Nitrospiria</taxon>
        <taxon>Nitrospirales</taxon>
        <taxon>Nitrospiraceae</taxon>
        <taxon>Candidatus Nitrobium</taxon>
    </lineage>
</organism>
<accession>A0A953SFU8</accession>
<feature type="compositionally biased region" description="Polar residues" evidence="1">
    <location>
        <begin position="89"/>
        <end position="101"/>
    </location>
</feature>
<feature type="compositionally biased region" description="Basic and acidic residues" evidence="1">
    <location>
        <begin position="124"/>
        <end position="133"/>
    </location>
</feature>
<dbReference type="SUPFAM" id="SSF48208">
    <property type="entry name" value="Six-hairpin glycosidases"/>
    <property type="match status" value="1"/>
</dbReference>
<dbReference type="Proteomes" id="UP000705867">
    <property type="component" value="Unassembled WGS sequence"/>
</dbReference>
<feature type="region of interest" description="Disordered" evidence="1">
    <location>
        <begin position="79"/>
        <end position="137"/>
    </location>
</feature>
<dbReference type="EMBL" id="JAIOIV010000127">
    <property type="protein sequence ID" value="MBZ0157736.1"/>
    <property type="molecule type" value="Genomic_DNA"/>
</dbReference>
<evidence type="ECO:0000256" key="1">
    <source>
        <dbReference type="SAM" id="MobiDB-lite"/>
    </source>
</evidence>
<proteinExistence type="predicted"/>
<gene>
    <name evidence="2" type="ORF">K8I29_16190</name>
</gene>
<evidence type="ECO:0000313" key="2">
    <source>
        <dbReference type="EMBL" id="MBZ0157736.1"/>
    </source>
</evidence>
<dbReference type="AlphaFoldDB" id="A0A953SFU8"/>
<reference evidence="2" key="2">
    <citation type="submission" date="2021-08" db="EMBL/GenBank/DDBJ databases">
        <authorList>
            <person name="Dalcin Martins P."/>
        </authorList>
    </citation>
    <scope>NUCLEOTIDE SEQUENCE</scope>
    <source>
        <strain evidence="2">MAG_39</strain>
    </source>
</reference>
<comment type="caution">
    <text evidence="2">The sequence shown here is derived from an EMBL/GenBank/DDBJ whole genome shotgun (WGS) entry which is preliminary data.</text>
</comment>
<dbReference type="InterPro" id="IPR008928">
    <property type="entry name" value="6-hairpin_glycosidase_sf"/>
</dbReference>
<protein>
    <submittedName>
        <fullName evidence="2">Uncharacterized protein</fullName>
    </submittedName>
</protein>
<name>A0A953SFU8_9BACT</name>
<evidence type="ECO:0000313" key="3">
    <source>
        <dbReference type="Proteomes" id="UP000705867"/>
    </source>
</evidence>
<sequence length="412" mass="46020">MKGVSRYDASTSLLPVVQELMTGYARLSGLSPAGPSPLRYLWTDAFAVCNFLALYRQTGDEHYRNLALLLVDQVHTTLGRHRGDDPGSGQKTGQRSGQKSGWISGLDEQEGSMHPTIGGLRIGKAMDERKPDEPPDEVLEWERDGQYYHYLTQWMHALDRVSRVTENSTYNRWAIELAKTAHDRFTYVPASGGQKRMYWKMSIDLSYPLVPSMGYHDPLDGLITYSELRTTARHFAERSAEPAVWTDLDAEIADMAEMCKGKDWTTDDPLGIGGLLTGSYKMAQLILHDGFIRPDLLEQVMNASLAGLDSYSGKPSFKLPAEYRLAFRELGLSIGLHAAGRLHEVVSRNPGIFSEVHSITGRLLRYAPLREAIEAFWLEPSNRESGSWAAHRAINTVMLATSLAPDGYLLLE</sequence>